<feature type="compositionally biased region" description="Pro residues" evidence="1">
    <location>
        <begin position="165"/>
        <end position="177"/>
    </location>
</feature>
<gene>
    <name evidence="2" type="ORF">SCP_1001980</name>
</gene>
<sequence length="277" mass="30669">MSNFHLRPVSDRSASPSTSTSTTSERSPSIHAKRQAALAPLQPSVVQPPTRSRQPWSPSALRDVDLPVKNDPGPRKYPAPPTGHDLMALFPAAPPVNLPPGPTSGYFEREERAFFARAGKEIVRVRIEVDMPQPGEKDDPKHVRRDLHQGQFAPPPPHLHASPHQAPPNPHVPPAPFPAHANATRAPRAVPVPMTTPTPFPPGHPTQPPMSVHAPPDVQHFSYPQHPQHEHAIVNGGKPLELHPAEFREESDESWRRPMPHNERRRAGKHTKRVIVK</sequence>
<evidence type="ECO:0000313" key="3">
    <source>
        <dbReference type="Proteomes" id="UP000287166"/>
    </source>
</evidence>
<feature type="region of interest" description="Disordered" evidence="1">
    <location>
        <begin position="240"/>
        <end position="277"/>
    </location>
</feature>
<dbReference type="STRING" id="139825.A0A401GYH2"/>
<evidence type="ECO:0000256" key="1">
    <source>
        <dbReference type="SAM" id="MobiDB-lite"/>
    </source>
</evidence>
<feature type="compositionally biased region" description="Basic residues" evidence="1">
    <location>
        <begin position="263"/>
        <end position="277"/>
    </location>
</feature>
<feature type="compositionally biased region" description="Pro residues" evidence="1">
    <location>
        <begin position="194"/>
        <end position="208"/>
    </location>
</feature>
<reference evidence="2 3" key="1">
    <citation type="journal article" date="2018" name="Sci. Rep.">
        <title>Genome sequence of the cauliflower mushroom Sparassis crispa (Hanabiratake) and its association with beneficial usage.</title>
        <authorList>
            <person name="Kiyama R."/>
            <person name="Furutani Y."/>
            <person name="Kawaguchi K."/>
            <person name="Nakanishi T."/>
        </authorList>
    </citation>
    <scope>NUCLEOTIDE SEQUENCE [LARGE SCALE GENOMIC DNA]</scope>
</reference>
<dbReference type="EMBL" id="BFAD01000010">
    <property type="protein sequence ID" value="GBE86954.1"/>
    <property type="molecule type" value="Genomic_DNA"/>
</dbReference>
<protein>
    <submittedName>
        <fullName evidence="2">Uncharacterized protein</fullName>
    </submittedName>
</protein>
<feature type="compositionally biased region" description="Polar residues" evidence="1">
    <location>
        <begin position="44"/>
        <end position="57"/>
    </location>
</feature>
<dbReference type="GeneID" id="38783871"/>
<dbReference type="AlphaFoldDB" id="A0A401GYH2"/>
<dbReference type="OrthoDB" id="3253810at2759"/>
<dbReference type="Proteomes" id="UP000287166">
    <property type="component" value="Unassembled WGS sequence"/>
</dbReference>
<name>A0A401GYH2_9APHY</name>
<evidence type="ECO:0000313" key="2">
    <source>
        <dbReference type="EMBL" id="GBE86954.1"/>
    </source>
</evidence>
<accession>A0A401GYH2</accession>
<feature type="region of interest" description="Disordered" evidence="1">
    <location>
        <begin position="130"/>
        <end position="209"/>
    </location>
</feature>
<feature type="compositionally biased region" description="Basic and acidic residues" evidence="1">
    <location>
        <begin position="130"/>
        <end position="141"/>
    </location>
</feature>
<dbReference type="RefSeq" id="XP_027617867.1">
    <property type="nucleotide sequence ID" value="XM_027762066.1"/>
</dbReference>
<organism evidence="2 3">
    <name type="scientific">Sparassis crispa</name>
    <dbReference type="NCBI Taxonomy" id="139825"/>
    <lineage>
        <taxon>Eukaryota</taxon>
        <taxon>Fungi</taxon>
        <taxon>Dikarya</taxon>
        <taxon>Basidiomycota</taxon>
        <taxon>Agaricomycotina</taxon>
        <taxon>Agaricomycetes</taxon>
        <taxon>Polyporales</taxon>
        <taxon>Sparassidaceae</taxon>
        <taxon>Sparassis</taxon>
    </lineage>
</organism>
<feature type="compositionally biased region" description="Basic and acidic residues" evidence="1">
    <location>
        <begin position="62"/>
        <end position="74"/>
    </location>
</feature>
<comment type="caution">
    <text evidence="2">The sequence shown here is derived from an EMBL/GenBank/DDBJ whole genome shotgun (WGS) entry which is preliminary data.</text>
</comment>
<proteinExistence type="predicted"/>
<feature type="compositionally biased region" description="Low complexity" evidence="1">
    <location>
        <begin position="11"/>
        <end position="29"/>
    </location>
</feature>
<feature type="compositionally biased region" description="Basic and acidic residues" evidence="1">
    <location>
        <begin position="240"/>
        <end position="262"/>
    </location>
</feature>
<feature type="region of interest" description="Disordered" evidence="1">
    <location>
        <begin position="1"/>
        <end position="80"/>
    </location>
</feature>
<dbReference type="InParanoid" id="A0A401GYH2"/>
<keyword evidence="3" id="KW-1185">Reference proteome</keyword>